<accession>A0A834X6G4</accession>
<dbReference type="AlphaFoldDB" id="A0A834X6G4"/>
<dbReference type="EMBL" id="JAAIUW010000003">
    <property type="protein sequence ID" value="KAF7839047.1"/>
    <property type="molecule type" value="Genomic_DNA"/>
</dbReference>
<gene>
    <name evidence="2" type="ORF">G2W53_007529</name>
</gene>
<evidence type="ECO:0000313" key="2">
    <source>
        <dbReference type="EMBL" id="KAF7839047.1"/>
    </source>
</evidence>
<keyword evidence="2" id="KW-0378">Hydrolase</keyword>
<proteinExistence type="predicted"/>
<sequence length="840" mass="94150">MTAGLKLSASGSETFFDPYKYRSIVVLICQDLGQLKRLYIKACGVEEIVAIEEGPEELRFHFAHLTFLSLISLTKLKCFYLEKHTLECPSLKTLNVYLCEALQMFSFGHLDSQYTVWVGEADLPIHQALFYVEKETPVMFLNDILERFPSTTTLQVRRSSFDTLFPSDEIVEHFRLRWFTGINVPIVVSGFLCWEGGYTEKVSYADIVKNLEGGARGVGRRDNNGSEGRSRNGIRESLAPQNKFKKTLQIHLDPNGRRRAEWVLERRVPQPRSPLRLAFSKEELGQVKAQSSLKKVVNCSGGVRNEAIRPLALTWVAKGVDKAKKVTEVMGSVLGAVSGEGNDYNSSTHASSRGNGVIQEVDLGPSCSGTKGEMTSHSFFDAEALSSDTSDTETVDDDSLISHFENEEGLLIEQLEREFVEEQKQQNKEAKFLLMVLLYSLEGKASNAIVKRKGSDTSSAIAKRPKLFLDNSAKERFESEFKYRGICAPQEVNFKFIAKEPELNVFHLFSQMGWKPVLAIKERIYPSLIREFYSNLVFSEEDGEPVGHSMIRGKKVELTADNIRSWIGVKKGDFKRYSSREPISMESYSTEKAAKKLGGNSNGEVTLAQLGVNERLIAHVLYQLIMPKAARAQGVIFEDEDWVGANVQGNYDQRLIQNMTFKKVGGKWIKLGKAKAEPGEGTEKRKMNVKHGKRPPKSTKGSGTWKSSRLLKKDTSSLSSPIQVSAEEKEESADSDATIYSESPIHQPIKEEPNEKGSDATLFSSAYDKEPNQDEHKAPPMTPLAEIREPLKVLTNQLAYAREEIYELNLIIIEMRAQQKEASMNKPTPLAIIPDQPSNA</sequence>
<protein>
    <submittedName>
        <fullName evidence="2">Putative P-loop containing nucleoside triphosphate hydrolase, leucine-rich repeat domain, L</fullName>
    </submittedName>
</protein>
<feature type="compositionally biased region" description="Basic and acidic residues" evidence="1">
    <location>
        <begin position="674"/>
        <end position="686"/>
    </location>
</feature>
<feature type="region of interest" description="Disordered" evidence="1">
    <location>
        <begin position="674"/>
        <end position="759"/>
    </location>
</feature>
<feature type="region of interest" description="Disordered" evidence="1">
    <location>
        <begin position="821"/>
        <end position="840"/>
    </location>
</feature>
<feature type="region of interest" description="Disordered" evidence="1">
    <location>
        <begin position="215"/>
        <end position="238"/>
    </location>
</feature>
<organism evidence="2 3">
    <name type="scientific">Senna tora</name>
    <dbReference type="NCBI Taxonomy" id="362788"/>
    <lineage>
        <taxon>Eukaryota</taxon>
        <taxon>Viridiplantae</taxon>
        <taxon>Streptophyta</taxon>
        <taxon>Embryophyta</taxon>
        <taxon>Tracheophyta</taxon>
        <taxon>Spermatophyta</taxon>
        <taxon>Magnoliopsida</taxon>
        <taxon>eudicotyledons</taxon>
        <taxon>Gunneridae</taxon>
        <taxon>Pentapetalae</taxon>
        <taxon>rosids</taxon>
        <taxon>fabids</taxon>
        <taxon>Fabales</taxon>
        <taxon>Fabaceae</taxon>
        <taxon>Caesalpinioideae</taxon>
        <taxon>Cassia clade</taxon>
        <taxon>Senna</taxon>
    </lineage>
</organism>
<evidence type="ECO:0000313" key="3">
    <source>
        <dbReference type="Proteomes" id="UP000634136"/>
    </source>
</evidence>
<dbReference type="OrthoDB" id="848707at2759"/>
<keyword evidence="3" id="KW-1185">Reference proteome</keyword>
<feature type="compositionally biased region" description="Basic residues" evidence="1">
    <location>
        <begin position="687"/>
        <end position="697"/>
    </location>
</feature>
<feature type="compositionally biased region" description="Low complexity" evidence="1">
    <location>
        <begin position="698"/>
        <end position="708"/>
    </location>
</feature>
<dbReference type="GO" id="GO:0016787">
    <property type="term" value="F:hydrolase activity"/>
    <property type="evidence" value="ECO:0007669"/>
    <property type="project" value="UniProtKB-KW"/>
</dbReference>
<name>A0A834X6G4_9FABA</name>
<evidence type="ECO:0000256" key="1">
    <source>
        <dbReference type="SAM" id="MobiDB-lite"/>
    </source>
</evidence>
<reference evidence="2" key="1">
    <citation type="submission" date="2020-09" db="EMBL/GenBank/DDBJ databases">
        <title>Genome-Enabled Discovery of Anthraquinone Biosynthesis in Senna tora.</title>
        <authorList>
            <person name="Kang S.-H."/>
            <person name="Pandey R.P."/>
            <person name="Lee C.-M."/>
            <person name="Sim J.-S."/>
            <person name="Jeong J.-T."/>
            <person name="Choi B.-S."/>
            <person name="Jung M."/>
            <person name="Ginzburg D."/>
            <person name="Zhao K."/>
            <person name="Won S.Y."/>
            <person name="Oh T.-J."/>
            <person name="Yu Y."/>
            <person name="Kim N.-H."/>
            <person name="Lee O.R."/>
            <person name="Lee T.-H."/>
            <person name="Bashyal P."/>
            <person name="Kim T.-S."/>
            <person name="Lee W.-H."/>
            <person name="Kawkins C."/>
            <person name="Kim C.-K."/>
            <person name="Kim J.S."/>
            <person name="Ahn B.O."/>
            <person name="Rhee S.Y."/>
            <person name="Sohng J.K."/>
        </authorList>
    </citation>
    <scope>NUCLEOTIDE SEQUENCE</scope>
    <source>
        <tissue evidence="2">Leaf</tissue>
    </source>
</reference>
<dbReference type="Proteomes" id="UP000634136">
    <property type="component" value="Unassembled WGS sequence"/>
</dbReference>
<feature type="compositionally biased region" description="Basic and acidic residues" evidence="1">
    <location>
        <begin position="748"/>
        <end position="758"/>
    </location>
</feature>
<comment type="caution">
    <text evidence="2">The sequence shown here is derived from an EMBL/GenBank/DDBJ whole genome shotgun (WGS) entry which is preliminary data.</text>
</comment>
<feature type="compositionally biased region" description="Basic and acidic residues" evidence="1">
    <location>
        <begin position="219"/>
        <end position="234"/>
    </location>
</feature>